<sequence>MALRSCPPSAFHGVVPHVGYPLSQFSQVSYAIYETLYNLFALYLRFLFEYSSSSLLMDSILQEMDSRMVLSEKERAIHTFTDSDLSPGNLSPKHFLVARCLSNALNPKTFTKKMGEFWSNKCRFPVEVSEMHSDLYLLTIGCAGDKIRILNGEPWHYFNQLILLHSPEHLHNVSPNDFSKAKFWVQVHRLPFLSKSRALAMKIGEWIGDYVDVYEDSLHEGWGSFIRVRVLIDISQPLMRGKLVTLPKIRDEHWLEFRYENLPIFCFHCGRIGHPFEKCHLFMEIVDAGIEPDLPFGPSMMGDKLPNAGYDRYRSDFSKANVYPFITRLARKSIAAAIPASNHYQTRMINMPPHPSPLTEAESSKPTTHPHHQTENIPELPSPFPTFFHSLSSNTLTTTPDCINLYPTSLPVQSNPTSLTNTFATYPPQNVPISPPSNGFNAIFCDATTTMVKDKGKAILIEGGPPPGFTSSKTFKRQVDPGNFRSVLKRCQNPWAMPSSYVLEPNRVRANPLYYVEYLDRKEQGNPWN</sequence>
<evidence type="ECO:0000313" key="6">
    <source>
        <dbReference type="Proteomes" id="UP000525078"/>
    </source>
</evidence>
<evidence type="ECO:0000313" key="4">
    <source>
        <dbReference type="EMBL" id="KAF4346482.1"/>
    </source>
</evidence>
<dbReference type="EMBL" id="JAATIQ010000996">
    <property type="protein sequence ID" value="KAF4346482.1"/>
    <property type="molecule type" value="Genomic_DNA"/>
</dbReference>
<dbReference type="EMBL" id="JAATIP010000078">
    <property type="protein sequence ID" value="KAF4377697.1"/>
    <property type="molecule type" value="Genomic_DNA"/>
</dbReference>
<organism evidence="4 7">
    <name type="scientific">Cannabis sativa</name>
    <name type="common">Hemp</name>
    <name type="synonym">Marijuana</name>
    <dbReference type="NCBI Taxonomy" id="3483"/>
    <lineage>
        <taxon>Eukaryota</taxon>
        <taxon>Viridiplantae</taxon>
        <taxon>Streptophyta</taxon>
        <taxon>Embryophyta</taxon>
        <taxon>Tracheophyta</taxon>
        <taxon>Spermatophyta</taxon>
        <taxon>Magnoliopsida</taxon>
        <taxon>eudicotyledons</taxon>
        <taxon>Gunneridae</taxon>
        <taxon>Pentapetalae</taxon>
        <taxon>rosids</taxon>
        <taxon>fabids</taxon>
        <taxon>Rosales</taxon>
        <taxon>Cannabaceae</taxon>
        <taxon>Cannabis</taxon>
    </lineage>
</organism>
<accession>A0A7J6DK83</accession>
<feature type="region of interest" description="Disordered" evidence="2">
    <location>
        <begin position="352"/>
        <end position="380"/>
    </location>
</feature>
<dbReference type="Proteomes" id="UP000525078">
    <property type="component" value="Unassembled WGS sequence"/>
</dbReference>
<dbReference type="PROSITE" id="PS50158">
    <property type="entry name" value="ZF_CCHC"/>
    <property type="match status" value="1"/>
</dbReference>
<dbReference type="PANTHER" id="PTHR31286:SF167">
    <property type="entry name" value="OS09G0268800 PROTEIN"/>
    <property type="match status" value="1"/>
</dbReference>
<evidence type="ECO:0000313" key="5">
    <source>
        <dbReference type="EMBL" id="KAF4377697.1"/>
    </source>
</evidence>
<dbReference type="GO" id="GO:0003676">
    <property type="term" value="F:nucleic acid binding"/>
    <property type="evidence" value="ECO:0007669"/>
    <property type="project" value="InterPro"/>
</dbReference>
<dbReference type="InterPro" id="IPR001878">
    <property type="entry name" value="Znf_CCHC"/>
</dbReference>
<name>A0A7J6DK83_CANSA</name>
<keyword evidence="7" id="KW-1185">Reference proteome</keyword>
<keyword evidence="1" id="KW-0479">Metal-binding</keyword>
<evidence type="ECO:0000313" key="7">
    <source>
        <dbReference type="Proteomes" id="UP000583929"/>
    </source>
</evidence>
<protein>
    <recommendedName>
        <fullName evidence="3">CCHC-type domain-containing protein</fullName>
    </recommendedName>
</protein>
<reference evidence="6 7" key="1">
    <citation type="journal article" date="2020" name="bioRxiv">
        <title>Sequence and annotation of 42 cannabis genomes reveals extensive copy number variation in cannabinoid synthesis and pathogen resistance genes.</title>
        <authorList>
            <person name="Mckernan K.J."/>
            <person name="Helbert Y."/>
            <person name="Kane L.T."/>
            <person name="Ebling H."/>
            <person name="Zhang L."/>
            <person name="Liu B."/>
            <person name="Eaton Z."/>
            <person name="Mclaughlin S."/>
            <person name="Kingan S."/>
            <person name="Baybayan P."/>
            <person name="Concepcion G."/>
            <person name="Jordan M."/>
            <person name="Riva A."/>
            <person name="Barbazuk W."/>
            <person name="Harkins T."/>
        </authorList>
    </citation>
    <scope>NUCLEOTIDE SEQUENCE [LARGE SCALE GENOMIC DNA]</scope>
    <source>
        <strain evidence="6 7">cv. Jamaican Lion 4</strain>
        <strain evidence="4">Father</strain>
        <strain evidence="5">Mother</strain>
        <tissue evidence="4">Leaf</tissue>
    </source>
</reference>
<evidence type="ECO:0000256" key="2">
    <source>
        <dbReference type="SAM" id="MobiDB-lite"/>
    </source>
</evidence>
<comment type="caution">
    <text evidence="4">The sequence shown here is derived from an EMBL/GenBank/DDBJ whole genome shotgun (WGS) entry which is preliminary data.</text>
</comment>
<evidence type="ECO:0000256" key="1">
    <source>
        <dbReference type="PROSITE-ProRule" id="PRU00047"/>
    </source>
</evidence>
<dbReference type="Proteomes" id="UP000583929">
    <property type="component" value="Unassembled WGS sequence"/>
</dbReference>
<gene>
    <name evidence="5" type="ORF">F8388_011450</name>
    <name evidence="4" type="ORF">G4B88_015254</name>
</gene>
<proteinExistence type="predicted"/>
<dbReference type="InterPro" id="IPR025836">
    <property type="entry name" value="Zn_knuckle_CX2CX4HX4C"/>
</dbReference>
<dbReference type="AlphaFoldDB" id="A0A7J6DK83"/>
<keyword evidence="1" id="KW-0862">Zinc</keyword>
<evidence type="ECO:0000259" key="3">
    <source>
        <dbReference type="PROSITE" id="PS50158"/>
    </source>
</evidence>
<keyword evidence="1" id="KW-0863">Zinc-finger</keyword>
<dbReference type="PANTHER" id="PTHR31286">
    <property type="entry name" value="GLYCINE-RICH CELL WALL STRUCTURAL PROTEIN 1.8-LIKE"/>
    <property type="match status" value="1"/>
</dbReference>
<dbReference type="InterPro" id="IPR040256">
    <property type="entry name" value="At4g02000-like"/>
</dbReference>
<feature type="domain" description="CCHC-type" evidence="3">
    <location>
        <begin position="266"/>
        <end position="279"/>
    </location>
</feature>
<dbReference type="Pfam" id="PF14392">
    <property type="entry name" value="zf-CCHC_4"/>
    <property type="match status" value="1"/>
</dbReference>
<dbReference type="GO" id="GO:0008270">
    <property type="term" value="F:zinc ion binding"/>
    <property type="evidence" value="ECO:0007669"/>
    <property type="project" value="UniProtKB-KW"/>
</dbReference>